<dbReference type="SUPFAM" id="SSF54637">
    <property type="entry name" value="Thioesterase/thiol ester dehydrase-isomerase"/>
    <property type="match status" value="1"/>
</dbReference>
<sequence>MTRHYEDLQVGDVFEVGSCEVTKLDIISFAEQFDPQPFHVDEEEATDSMFGELVASGLHTLCLSVRLFVTEFVQSEEGLANMGGLGMDKLEWHKPVYPGNTLNLRIEVLEKTPSSSRSDRGYVMFGREVCNEHGEAVMTNVSNNVVRRATAE</sequence>
<keyword evidence="3" id="KW-1185">Reference proteome</keyword>
<dbReference type="AlphaFoldDB" id="A0A1H6FRP6"/>
<gene>
    <name evidence="2" type="ORF">SAMN04487967_1461</name>
</gene>
<dbReference type="CDD" id="cd03454">
    <property type="entry name" value="YdeM"/>
    <property type="match status" value="1"/>
</dbReference>
<dbReference type="InterPro" id="IPR002539">
    <property type="entry name" value="MaoC-like_dom"/>
</dbReference>
<dbReference type="EMBL" id="FNWL01000001">
    <property type="protein sequence ID" value="SEH13576.1"/>
    <property type="molecule type" value="Genomic_DNA"/>
</dbReference>
<dbReference type="Gene3D" id="3.10.129.10">
    <property type="entry name" value="Hotdog Thioesterase"/>
    <property type="match status" value="1"/>
</dbReference>
<evidence type="ECO:0000313" key="2">
    <source>
        <dbReference type="EMBL" id="SEH13576.1"/>
    </source>
</evidence>
<dbReference type="Proteomes" id="UP000199112">
    <property type="component" value="Unassembled WGS sequence"/>
</dbReference>
<proteinExistence type="predicted"/>
<reference evidence="3" key="1">
    <citation type="submission" date="2016-10" db="EMBL/GenBank/DDBJ databases">
        <authorList>
            <person name="Varghese N."/>
            <person name="Submissions S."/>
        </authorList>
    </citation>
    <scope>NUCLEOTIDE SEQUENCE [LARGE SCALE GENOMIC DNA]</scope>
    <source>
        <strain evidence="3">CGMCC 1.8981</strain>
    </source>
</reference>
<dbReference type="RefSeq" id="WP_090506337.1">
    <property type="nucleotide sequence ID" value="NZ_FNWL01000001.1"/>
</dbReference>
<organism evidence="2 3">
    <name type="scientific">Natronorubrum sediminis</name>
    <dbReference type="NCBI Taxonomy" id="640943"/>
    <lineage>
        <taxon>Archaea</taxon>
        <taxon>Methanobacteriati</taxon>
        <taxon>Methanobacteriota</taxon>
        <taxon>Stenosarchaea group</taxon>
        <taxon>Halobacteria</taxon>
        <taxon>Halobacteriales</taxon>
        <taxon>Natrialbaceae</taxon>
        <taxon>Natronorubrum</taxon>
    </lineage>
</organism>
<dbReference type="InterPro" id="IPR052342">
    <property type="entry name" value="MCH/BMMD"/>
</dbReference>
<feature type="domain" description="MaoC-like" evidence="1">
    <location>
        <begin position="18"/>
        <end position="114"/>
    </location>
</feature>
<dbReference type="Pfam" id="PF01575">
    <property type="entry name" value="MaoC_dehydratas"/>
    <property type="match status" value="1"/>
</dbReference>
<dbReference type="OrthoDB" id="225748at2157"/>
<protein>
    <submittedName>
        <fullName evidence="2">Acyl dehydratase</fullName>
    </submittedName>
</protein>
<accession>A0A1H6FRP6</accession>
<evidence type="ECO:0000313" key="3">
    <source>
        <dbReference type="Proteomes" id="UP000199112"/>
    </source>
</evidence>
<evidence type="ECO:0000259" key="1">
    <source>
        <dbReference type="Pfam" id="PF01575"/>
    </source>
</evidence>
<dbReference type="PANTHER" id="PTHR43664">
    <property type="entry name" value="MONOAMINE OXIDASE-RELATED"/>
    <property type="match status" value="1"/>
</dbReference>
<name>A0A1H6FRP6_9EURY</name>
<dbReference type="PANTHER" id="PTHR43664:SF1">
    <property type="entry name" value="BETA-METHYLMALYL-COA DEHYDRATASE"/>
    <property type="match status" value="1"/>
</dbReference>
<dbReference type="InterPro" id="IPR029069">
    <property type="entry name" value="HotDog_dom_sf"/>
</dbReference>